<accession>A0ABW8KT76</accession>
<dbReference type="EMBL" id="JBJDOT010000001">
    <property type="protein sequence ID" value="MFK3862433.1"/>
    <property type="molecule type" value="Genomic_DNA"/>
</dbReference>
<organism evidence="2 3">
    <name type="scientific">Pseudoalteromonas rhizosphaerae</name>
    <dbReference type="NCBI Taxonomy" id="2518973"/>
    <lineage>
        <taxon>Bacteria</taxon>
        <taxon>Pseudomonadati</taxon>
        <taxon>Pseudomonadota</taxon>
        <taxon>Gammaproteobacteria</taxon>
        <taxon>Alteromonadales</taxon>
        <taxon>Pseudoalteromonadaceae</taxon>
        <taxon>Pseudoalteromonas</taxon>
    </lineage>
</organism>
<dbReference type="InterPro" id="IPR010359">
    <property type="entry name" value="IrrE_HExxH"/>
</dbReference>
<name>A0ABW8KT76_9GAMM</name>
<dbReference type="PANTHER" id="PTHR43236">
    <property type="entry name" value="ANTITOXIN HIGA1"/>
    <property type="match status" value="1"/>
</dbReference>
<gene>
    <name evidence="2" type="ORF">ACI2JU_00805</name>
</gene>
<feature type="domain" description="IrrE N-terminal-like" evidence="1">
    <location>
        <begin position="31"/>
        <end position="159"/>
    </location>
</feature>
<sequence length="164" mass="18339">MNLNPQTEANKVLETLWLNQDFPVDPVSIAKKMGLQVLDTELPPSVSGALIKEAGADPIIALHYADHSNRKRFTCAHELGHYVSRIESNDESLEYEYVDLRGPNASNGTDADEIFANQFAANLLMPEAILKKLLRSGKNHFNLAMYFGVSHEALKHRLKALRLL</sequence>
<keyword evidence="3" id="KW-1185">Reference proteome</keyword>
<evidence type="ECO:0000259" key="1">
    <source>
        <dbReference type="Pfam" id="PF06114"/>
    </source>
</evidence>
<reference evidence="2 3" key="1">
    <citation type="submission" date="2024-11" db="EMBL/GenBank/DDBJ databases">
        <title>The Natural Products Discovery Center: Release of the First 8490 Sequenced Strains for Exploring Actinobacteria Biosynthetic Diversity.</title>
        <authorList>
            <person name="Kalkreuter E."/>
            <person name="Kautsar S.A."/>
            <person name="Yang D."/>
            <person name="Bader C.D."/>
            <person name="Teijaro C.N."/>
            <person name="Fluegel L."/>
            <person name="Davis C.M."/>
            <person name="Simpson J.R."/>
            <person name="Lauterbach L."/>
            <person name="Steele A.D."/>
            <person name="Gui C."/>
            <person name="Meng S."/>
            <person name="Li G."/>
            <person name="Viehrig K."/>
            <person name="Ye F."/>
            <person name="Su P."/>
            <person name="Kiefer A.F."/>
            <person name="Nichols A."/>
            <person name="Cepeda A.J."/>
            <person name="Yan W."/>
            <person name="Fan B."/>
            <person name="Jiang Y."/>
            <person name="Adhikari A."/>
            <person name="Zheng C.-J."/>
            <person name="Schuster L."/>
            <person name="Cowan T.M."/>
            <person name="Smanski M.J."/>
            <person name="Chevrette M.G."/>
            <person name="De Carvalho L.P.S."/>
            <person name="Shen B."/>
        </authorList>
    </citation>
    <scope>NUCLEOTIDE SEQUENCE [LARGE SCALE GENOMIC DNA]</scope>
    <source>
        <strain evidence="2 3">NPDC078403</strain>
    </source>
</reference>
<comment type="caution">
    <text evidence="2">The sequence shown here is derived from an EMBL/GenBank/DDBJ whole genome shotgun (WGS) entry which is preliminary data.</text>
</comment>
<evidence type="ECO:0000313" key="2">
    <source>
        <dbReference type="EMBL" id="MFK3862433.1"/>
    </source>
</evidence>
<dbReference type="RefSeq" id="WP_182718143.1">
    <property type="nucleotide sequence ID" value="NZ_JBJDOT010000001.1"/>
</dbReference>
<dbReference type="Gene3D" id="1.10.10.2910">
    <property type="match status" value="1"/>
</dbReference>
<dbReference type="InterPro" id="IPR052345">
    <property type="entry name" value="Rad_response_metalloprotease"/>
</dbReference>
<dbReference type="Proteomes" id="UP001620262">
    <property type="component" value="Unassembled WGS sequence"/>
</dbReference>
<evidence type="ECO:0000313" key="3">
    <source>
        <dbReference type="Proteomes" id="UP001620262"/>
    </source>
</evidence>
<dbReference type="PANTHER" id="PTHR43236:SF1">
    <property type="entry name" value="BLL7220 PROTEIN"/>
    <property type="match status" value="1"/>
</dbReference>
<dbReference type="Pfam" id="PF06114">
    <property type="entry name" value="Peptidase_M78"/>
    <property type="match status" value="1"/>
</dbReference>
<proteinExistence type="predicted"/>
<protein>
    <submittedName>
        <fullName evidence="2">ImmA/IrrE family metallo-endopeptidase</fullName>
    </submittedName>
</protein>